<dbReference type="Pfam" id="PF17047">
    <property type="entry name" value="SMP_LBD"/>
    <property type="match status" value="1"/>
</dbReference>
<dbReference type="GO" id="GO:0016020">
    <property type="term" value="C:membrane"/>
    <property type="evidence" value="ECO:0007669"/>
    <property type="project" value="UniProtKB-SubCell"/>
</dbReference>
<proteinExistence type="predicted"/>
<dbReference type="Proteomes" id="UP000288429">
    <property type="component" value="Unassembled WGS sequence"/>
</dbReference>
<dbReference type="SUPFAM" id="SSF49562">
    <property type="entry name" value="C2 domain (Calcium/lipid-binding domain, CaLB)"/>
    <property type="match status" value="1"/>
</dbReference>
<gene>
    <name evidence="13" type="ORF">CDV31_016747</name>
</gene>
<dbReference type="InterPro" id="IPR051634">
    <property type="entry name" value="Extended_Synaptotagmin"/>
</dbReference>
<dbReference type="PROSITE" id="PS50004">
    <property type="entry name" value="C2"/>
    <property type="match status" value="1"/>
</dbReference>
<organism evidence="13 14">
    <name type="scientific">Fusarium ambrosium</name>
    <dbReference type="NCBI Taxonomy" id="131363"/>
    <lineage>
        <taxon>Eukaryota</taxon>
        <taxon>Fungi</taxon>
        <taxon>Dikarya</taxon>
        <taxon>Ascomycota</taxon>
        <taxon>Pezizomycotina</taxon>
        <taxon>Sordariomycetes</taxon>
        <taxon>Hypocreomycetidae</taxon>
        <taxon>Hypocreales</taxon>
        <taxon>Nectriaceae</taxon>
        <taxon>Fusarium</taxon>
        <taxon>Fusarium solani species complex</taxon>
    </lineage>
</organism>
<evidence type="ECO:0008006" key="15">
    <source>
        <dbReference type="Google" id="ProtNLM"/>
    </source>
</evidence>
<keyword evidence="8" id="KW-0445">Lipid transport</keyword>
<dbReference type="Gene3D" id="2.60.40.150">
    <property type="entry name" value="C2 domain"/>
    <property type="match status" value="1"/>
</dbReference>
<dbReference type="GO" id="GO:0006869">
    <property type="term" value="P:lipid transport"/>
    <property type="evidence" value="ECO:0007669"/>
    <property type="project" value="UniProtKB-KW"/>
</dbReference>
<dbReference type="CDD" id="cd21670">
    <property type="entry name" value="SMP_ESyt"/>
    <property type="match status" value="1"/>
</dbReference>
<comment type="subcellular location">
    <subcellularLocation>
        <location evidence="1">Membrane</location>
    </subcellularLocation>
</comment>
<feature type="domain" description="C2" evidence="11">
    <location>
        <begin position="199"/>
        <end position="328"/>
    </location>
</feature>
<evidence type="ECO:0000313" key="14">
    <source>
        <dbReference type="Proteomes" id="UP000288429"/>
    </source>
</evidence>
<dbReference type="CDD" id="cd00030">
    <property type="entry name" value="C2"/>
    <property type="match status" value="1"/>
</dbReference>
<dbReference type="EMBL" id="NIZV01000621">
    <property type="protein sequence ID" value="RSL84091.1"/>
    <property type="molecule type" value="Genomic_DNA"/>
</dbReference>
<keyword evidence="4" id="KW-0479">Metal-binding</keyword>
<dbReference type="PROSITE" id="PS51847">
    <property type="entry name" value="SMP"/>
    <property type="match status" value="1"/>
</dbReference>
<dbReference type="AlphaFoldDB" id="A0A428S2M7"/>
<keyword evidence="14" id="KW-1185">Reference proteome</keyword>
<dbReference type="GO" id="GO:0005737">
    <property type="term" value="C:cytoplasm"/>
    <property type="evidence" value="ECO:0007669"/>
    <property type="project" value="UniProtKB-ARBA"/>
</dbReference>
<evidence type="ECO:0000256" key="6">
    <source>
        <dbReference type="ARBA" id="ARBA00022837"/>
    </source>
</evidence>
<keyword evidence="10" id="KW-0472">Membrane</keyword>
<keyword evidence="7" id="KW-1133">Transmembrane helix</keyword>
<name>A0A428S2M7_9HYPO</name>
<evidence type="ECO:0000259" key="12">
    <source>
        <dbReference type="PROSITE" id="PS51847"/>
    </source>
</evidence>
<accession>A0A428S2M7</accession>
<protein>
    <recommendedName>
        <fullName evidence="15">C2 domain-containing protein</fullName>
    </recommendedName>
</protein>
<feature type="domain" description="SMP-LTD" evidence="12">
    <location>
        <begin position="27"/>
        <end position="204"/>
    </location>
</feature>
<dbReference type="GO" id="GO:0008289">
    <property type="term" value="F:lipid binding"/>
    <property type="evidence" value="ECO:0007669"/>
    <property type="project" value="UniProtKB-KW"/>
</dbReference>
<evidence type="ECO:0000256" key="3">
    <source>
        <dbReference type="ARBA" id="ARBA00022692"/>
    </source>
</evidence>
<dbReference type="InterPro" id="IPR035892">
    <property type="entry name" value="C2_domain_sf"/>
</dbReference>
<reference evidence="13 14" key="1">
    <citation type="submission" date="2017-06" db="EMBL/GenBank/DDBJ databases">
        <title>Cmopartive genomic analysis of Ambrosia Fusariam Clade fungi.</title>
        <authorList>
            <person name="Stajich J.E."/>
            <person name="Carrillo J."/>
            <person name="Kijimoto T."/>
            <person name="Eskalen A."/>
            <person name="O'Donnell K."/>
            <person name="Kasson M."/>
        </authorList>
    </citation>
    <scope>NUCLEOTIDE SEQUENCE [LARGE SCALE GENOMIC DNA]</scope>
    <source>
        <strain evidence="13 14">NRRL 20438</strain>
    </source>
</reference>
<evidence type="ECO:0000256" key="10">
    <source>
        <dbReference type="ARBA" id="ARBA00023136"/>
    </source>
</evidence>
<evidence type="ECO:0000256" key="2">
    <source>
        <dbReference type="ARBA" id="ARBA00022448"/>
    </source>
</evidence>
<evidence type="ECO:0000256" key="5">
    <source>
        <dbReference type="ARBA" id="ARBA00022737"/>
    </source>
</evidence>
<dbReference type="InterPro" id="IPR031468">
    <property type="entry name" value="SMP_LBD"/>
</dbReference>
<dbReference type="InterPro" id="IPR000008">
    <property type="entry name" value="C2_dom"/>
</dbReference>
<evidence type="ECO:0000256" key="7">
    <source>
        <dbReference type="ARBA" id="ARBA00022989"/>
    </source>
</evidence>
<comment type="caution">
    <text evidence="13">The sequence shown here is derived from an EMBL/GenBank/DDBJ whole genome shotgun (WGS) entry which is preliminary data.</text>
</comment>
<dbReference type="Pfam" id="PF00168">
    <property type="entry name" value="C2"/>
    <property type="match status" value="1"/>
</dbReference>
<evidence type="ECO:0000256" key="1">
    <source>
        <dbReference type="ARBA" id="ARBA00004370"/>
    </source>
</evidence>
<keyword evidence="2" id="KW-0813">Transport</keyword>
<keyword evidence="9" id="KW-0446">Lipid-binding</keyword>
<keyword evidence="6" id="KW-0106">Calcium</keyword>
<evidence type="ECO:0000259" key="11">
    <source>
        <dbReference type="PROSITE" id="PS50004"/>
    </source>
</evidence>
<dbReference type="InterPro" id="IPR039010">
    <property type="entry name" value="Synaptotagmin_SMP"/>
</dbReference>
<dbReference type="GO" id="GO:0012505">
    <property type="term" value="C:endomembrane system"/>
    <property type="evidence" value="ECO:0007669"/>
    <property type="project" value="UniProtKB-ARBA"/>
</dbReference>
<evidence type="ECO:0000256" key="9">
    <source>
        <dbReference type="ARBA" id="ARBA00023121"/>
    </source>
</evidence>
<keyword evidence="3" id="KW-0812">Transmembrane</keyword>
<dbReference type="GO" id="GO:0046872">
    <property type="term" value="F:metal ion binding"/>
    <property type="evidence" value="ECO:0007669"/>
    <property type="project" value="UniProtKB-KW"/>
</dbReference>
<evidence type="ECO:0000313" key="13">
    <source>
        <dbReference type="EMBL" id="RSL84091.1"/>
    </source>
</evidence>
<keyword evidence="5" id="KW-0677">Repeat</keyword>
<dbReference type="SMART" id="SM00239">
    <property type="entry name" value="C2"/>
    <property type="match status" value="2"/>
</dbReference>
<evidence type="ECO:0000256" key="4">
    <source>
        <dbReference type="ARBA" id="ARBA00022723"/>
    </source>
</evidence>
<sequence length="490" mass="53279">MASIVETLTASGGTESAGKTLPSKPHRPQLYSFLNDIIAQLWTNINVAGGRIIKQAVEPMLDSMLPGPLSTLRFVKLDFGPTPIHLSHVDVHKTDLQGIKLDVDLEWDGRCDFELEGKMVPKIGIEHVKLKGRLSILLCPLTNIIPLIGAAQVAFINPPTLELDFTDAANIADFALINRIVRKAILNIISSMAVLPNRFLVKLDASNDYFKTFQYHLGVIRLTIGNATAITGPKKSGTKRLLEKLVKDIPDCYCDVTVGAEGEWRTSTQKNNHDPEWNETHDFLVADYDQCITIDVNDEDLAGDDDIGIAATTVKQVLLAGGTQELTLDHKGEPTGSKLTVHAKFYKFVGETDSISVQMKSEGQICGLATVLIAAVAGLTGQRDELNPSVKVSWGDKEFATPGKTYSPGTDIFNPAFDTAFRFPITADMLADPPSFKLTLMNGPDESGSYEVPFASVVDAPTMDLEEEFDVGAGTVVRARVSLRGLQLAE</sequence>
<dbReference type="PANTHER" id="PTHR45761">
    <property type="entry name" value="EXTENDED SYNAPTOTAGMIN-LIKE PROTEIN 2, ISOFORM C"/>
    <property type="match status" value="1"/>
</dbReference>
<evidence type="ECO:0000256" key="8">
    <source>
        <dbReference type="ARBA" id="ARBA00023055"/>
    </source>
</evidence>
<dbReference type="PANTHER" id="PTHR45761:SF1">
    <property type="entry name" value="EXTENDED SYNAPTOTAGMIN-LIKE PROTEIN 2, ISOFORM C"/>
    <property type="match status" value="1"/>
</dbReference>